<dbReference type="GO" id="GO:0005829">
    <property type="term" value="C:cytosol"/>
    <property type="evidence" value="ECO:0007669"/>
    <property type="project" value="TreeGrafter"/>
</dbReference>
<evidence type="ECO:0000313" key="6">
    <source>
        <dbReference type="EMBL" id="EPX83129.1"/>
    </source>
</evidence>
<dbReference type="Proteomes" id="UP000015346">
    <property type="component" value="Unassembled WGS sequence"/>
</dbReference>
<dbReference type="PANTHER" id="PTHR24567">
    <property type="entry name" value="CRP FAMILY TRANSCRIPTIONAL REGULATORY PROTEIN"/>
    <property type="match status" value="1"/>
</dbReference>
<evidence type="ECO:0000256" key="2">
    <source>
        <dbReference type="ARBA" id="ARBA00023125"/>
    </source>
</evidence>
<dbReference type="CDD" id="cd00038">
    <property type="entry name" value="CAP_ED"/>
    <property type="match status" value="1"/>
</dbReference>
<keyword evidence="1" id="KW-0805">Transcription regulation</keyword>
<dbReference type="SMART" id="SM00419">
    <property type="entry name" value="HTH_CRP"/>
    <property type="match status" value="1"/>
</dbReference>
<name>S9SA70_9RHOB</name>
<dbReference type="InterPro" id="IPR014710">
    <property type="entry name" value="RmlC-like_jellyroll"/>
</dbReference>
<dbReference type="InterPro" id="IPR000595">
    <property type="entry name" value="cNMP-bd_dom"/>
</dbReference>
<dbReference type="InterPro" id="IPR036390">
    <property type="entry name" value="WH_DNA-bd_sf"/>
</dbReference>
<sequence length="273" mass="30703">MAGVSRSVGRPPMEPDRLFRIKLRHRQALMLTIPCRLCPLRRHALFVPFTDEELAFMERFKQGELVAAAGSTILLEGSSSPQLFTVLSGQGVRSKTLPDGRRQVLNFLFPGDFVGLQAGLLGEMKHSVEARTPMMLCVFDRSSLWRLFRASPARAYDLTWIAAVEEHFLGETVASLGQRDATERVAWALLRIWTRLRAIGLSEDGGAVPFPFRQQDLADALGLSLVHTNKTLARLRALGLVRWSEGRLHVSDPRRLAEMGHTDLERPERRPLM</sequence>
<gene>
    <name evidence="6" type="ORF">ruthe_02746</name>
</gene>
<evidence type="ECO:0000256" key="3">
    <source>
        <dbReference type="ARBA" id="ARBA00023163"/>
    </source>
</evidence>
<feature type="domain" description="HTH crp-type" evidence="5">
    <location>
        <begin position="179"/>
        <end position="254"/>
    </location>
</feature>
<reference evidence="6 7" key="1">
    <citation type="journal article" date="2013" name="Stand. Genomic Sci.">
        <title>Genome sequence of the reddish-pigmented Rubellimicrobium thermophilum type strain (DSM 16684(T)), a member of the Roseobacter clade.</title>
        <authorList>
            <person name="Fiebig A."/>
            <person name="Riedel T."/>
            <person name="Gronow S."/>
            <person name="Petersen J."/>
            <person name="Klenk H.P."/>
            <person name="Goker M."/>
        </authorList>
    </citation>
    <scope>NUCLEOTIDE SEQUENCE [LARGE SCALE GENOMIC DNA]</scope>
    <source>
        <strain evidence="6 7">DSM 16684</strain>
    </source>
</reference>
<dbReference type="STRING" id="1123069.ruthe_02746"/>
<dbReference type="InterPro" id="IPR012318">
    <property type="entry name" value="HTH_CRP"/>
</dbReference>
<keyword evidence="3" id="KW-0804">Transcription</keyword>
<dbReference type="Gene3D" id="2.60.120.10">
    <property type="entry name" value="Jelly Rolls"/>
    <property type="match status" value="1"/>
</dbReference>
<evidence type="ECO:0000256" key="1">
    <source>
        <dbReference type="ARBA" id="ARBA00023015"/>
    </source>
</evidence>
<dbReference type="SUPFAM" id="SSF51206">
    <property type="entry name" value="cAMP-binding domain-like"/>
    <property type="match status" value="1"/>
</dbReference>
<dbReference type="Pfam" id="PF13545">
    <property type="entry name" value="HTH_Crp_2"/>
    <property type="match status" value="1"/>
</dbReference>
<dbReference type="AlphaFoldDB" id="S9SA70"/>
<dbReference type="GO" id="GO:0003677">
    <property type="term" value="F:DNA binding"/>
    <property type="evidence" value="ECO:0007669"/>
    <property type="project" value="UniProtKB-KW"/>
</dbReference>
<keyword evidence="2" id="KW-0238">DNA-binding</keyword>
<feature type="domain" description="Cyclic nucleotide-binding" evidence="4">
    <location>
        <begin position="45"/>
        <end position="148"/>
    </location>
</feature>
<evidence type="ECO:0000259" key="5">
    <source>
        <dbReference type="PROSITE" id="PS51063"/>
    </source>
</evidence>
<dbReference type="InterPro" id="IPR050397">
    <property type="entry name" value="Env_Response_Regulators"/>
</dbReference>
<dbReference type="EMBL" id="AOLV01000033">
    <property type="protein sequence ID" value="EPX83129.1"/>
    <property type="molecule type" value="Genomic_DNA"/>
</dbReference>
<evidence type="ECO:0000313" key="7">
    <source>
        <dbReference type="Proteomes" id="UP000015346"/>
    </source>
</evidence>
<evidence type="ECO:0000259" key="4">
    <source>
        <dbReference type="PROSITE" id="PS50042"/>
    </source>
</evidence>
<dbReference type="InterPro" id="IPR036388">
    <property type="entry name" value="WH-like_DNA-bd_sf"/>
</dbReference>
<dbReference type="Pfam" id="PF00027">
    <property type="entry name" value="cNMP_binding"/>
    <property type="match status" value="1"/>
</dbReference>
<dbReference type="PROSITE" id="PS50042">
    <property type="entry name" value="CNMP_BINDING_3"/>
    <property type="match status" value="1"/>
</dbReference>
<keyword evidence="7" id="KW-1185">Reference proteome</keyword>
<dbReference type="PANTHER" id="PTHR24567:SF68">
    <property type="entry name" value="DNA-BINDING TRANSCRIPTIONAL DUAL REGULATOR CRP"/>
    <property type="match status" value="1"/>
</dbReference>
<dbReference type="PATRIC" id="fig|1123069.3.peg.2722"/>
<organism evidence="6 7">
    <name type="scientific">Rubellimicrobium thermophilum DSM 16684</name>
    <dbReference type="NCBI Taxonomy" id="1123069"/>
    <lineage>
        <taxon>Bacteria</taxon>
        <taxon>Pseudomonadati</taxon>
        <taxon>Pseudomonadota</taxon>
        <taxon>Alphaproteobacteria</taxon>
        <taxon>Rhodobacterales</taxon>
        <taxon>Roseobacteraceae</taxon>
        <taxon>Rubellimicrobium</taxon>
    </lineage>
</organism>
<dbReference type="SUPFAM" id="SSF46785">
    <property type="entry name" value="Winged helix' DNA-binding domain"/>
    <property type="match status" value="1"/>
</dbReference>
<proteinExistence type="predicted"/>
<comment type="caution">
    <text evidence="6">The sequence shown here is derived from an EMBL/GenBank/DDBJ whole genome shotgun (WGS) entry which is preliminary data.</text>
</comment>
<dbReference type="PROSITE" id="PS51063">
    <property type="entry name" value="HTH_CRP_2"/>
    <property type="match status" value="1"/>
</dbReference>
<dbReference type="HOGENOM" id="CLU_075053_0_0_5"/>
<dbReference type="InterPro" id="IPR018490">
    <property type="entry name" value="cNMP-bd_dom_sf"/>
</dbReference>
<protein>
    <submittedName>
        <fullName evidence="6">cAMP-binding protein</fullName>
    </submittedName>
</protein>
<accession>S9SA70</accession>
<dbReference type="Gene3D" id="1.10.10.10">
    <property type="entry name" value="Winged helix-like DNA-binding domain superfamily/Winged helix DNA-binding domain"/>
    <property type="match status" value="1"/>
</dbReference>
<dbReference type="GO" id="GO:0003700">
    <property type="term" value="F:DNA-binding transcription factor activity"/>
    <property type="evidence" value="ECO:0007669"/>
    <property type="project" value="TreeGrafter"/>
</dbReference>